<sequence>MFIQEDSFTIPDGINIKRGTVFWVDFGVNIGQEFGGKHPAIVLRVGGNTAIVVPLTSQEPTDEQKKTELYVEVDKVYGFKNITRWCNVLNTMPVSLQRFDFNSFSGNIKGKILDRLNDAIKRSSLWEKLTPKNLAN</sequence>
<proteinExistence type="inferred from homology"/>
<keyword evidence="2" id="KW-1277">Toxin-antitoxin system</keyword>
<evidence type="ECO:0000256" key="1">
    <source>
        <dbReference type="ARBA" id="ARBA00007521"/>
    </source>
</evidence>
<dbReference type="Pfam" id="PF02452">
    <property type="entry name" value="PemK_toxin"/>
    <property type="match status" value="1"/>
</dbReference>
<accession>C8VXH8</accession>
<organism evidence="3 4">
    <name type="scientific">Desulfofarcimen acetoxidans (strain ATCC 49208 / DSM 771 / KCTC 5769 / VKM B-1644 / 5575)</name>
    <name type="common">Desulfotomaculum acetoxidans</name>
    <dbReference type="NCBI Taxonomy" id="485916"/>
    <lineage>
        <taxon>Bacteria</taxon>
        <taxon>Bacillati</taxon>
        <taxon>Bacillota</taxon>
        <taxon>Clostridia</taxon>
        <taxon>Eubacteriales</taxon>
        <taxon>Peptococcaceae</taxon>
        <taxon>Desulfofarcimen</taxon>
    </lineage>
</organism>
<dbReference type="eggNOG" id="ENOG5030W3F">
    <property type="taxonomic scope" value="Bacteria"/>
</dbReference>
<dbReference type="KEGG" id="dae:Dtox_3880"/>
<comment type="similarity">
    <text evidence="1">Belongs to the PemK/MazF family.</text>
</comment>
<dbReference type="EMBL" id="CP001720">
    <property type="protein sequence ID" value="ACV64574.1"/>
    <property type="molecule type" value="Genomic_DNA"/>
</dbReference>
<dbReference type="SUPFAM" id="SSF50118">
    <property type="entry name" value="Cell growth inhibitor/plasmid maintenance toxic component"/>
    <property type="match status" value="1"/>
</dbReference>
<dbReference type="OrthoDB" id="1957237at2"/>
<dbReference type="Gene3D" id="2.30.30.110">
    <property type="match status" value="1"/>
</dbReference>
<dbReference type="HOGENOM" id="CLU_1872069_0_0_9"/>
<dbReference type="InterPro" id="IPR011067">
    <property type="entry name" value="Plasmid_toxin/cell-grow_inhib"/>
</dbReference>
<protein>
    <submittedName>
        <fullName evidence="3">Transcriptional modulator of MazE/toxin, MazF</fullName>
    </submittedName>
</protein>
<evidence type="ECO:0000313" key="3">
    <source>
        <dbReference type="EMBL" id="ACV64574.1"/>
    </source>
</evidence>
<name>C8VXH8_DESAS</name>
<evidence type="ECO:0000256" key="2">
    <source>
        <dbReference type="ARBA" id="ARBA00022649"/>
    </source>
</evidence>
<dbReference type="AlphaFoldDB" id="C8VXH8"/>
<dbReference type="Proteomes" id="UP000002217">
    <property type="component" value="Chromosome"/>
</dbReference>
<dbReference type="InterPro" id="IPR003477">
    <property type="entry name" value="PemK-like"/>
</dbReference>
<gene>
    <name evidence="3" type="ordered locus">Dtox_3880</name>
</gene>
<dbReference type="GO" id="GO:0003677">
    <property type="term" value="F:DNA binding"/>
    <property type="evidence" value="ECO:0007669"/>
    <property type="project" value="InterPro"/>
</dbReference>
<dbReference type="RefSeq" id="WP_015759252.1">
    <property type="nucleotide sequence ID" value="NC_013216.1"/>
</dbReference>
<reference evidence="3 4" key="1">
    <citation type="journal article" date="2009" name="Stand. Genomic Sci.">
        <title>Complete genome sequence of Desulfotomaculum acetoxidans type strain (5575).</title>
        <authorList>
            <person name="Spring S."/>
            <person name="Lapidus A."/>
            <person name="Schroder M."/>
            <person name="Gleim D."/>
            <person name="Sims D."/>
            <person name="Meincke L."/>
            <person name="Glavina Del Rio T."/>
            <person name="Tice H."/>
            <person name="Copeland A."/>
            <person name="Cheng J.F."/>
            <person name="Lucas S."/>
            <person name="Chen F."/>
            <person name="Nolan M."/>
            <person name="Bruce D."/>
            <person name="Goodwin L."/>
            <person name="Pitluck S."/>
            <person name="Ivanova N."/>
            <person name="Mavromatis K."/>
            <person name="Mikhailova N."/>
            <person name="Pati A."/>
            <person name="Chen A."/>
            <person name="Palaniappan K."/>
            <person name="Land M."/>
            <person name="Hauser L."/>
            <person name="Chang Y.J."/>
            <person name="Jeffries C.D."/>
            <person name="Chain P."/>
            <person name="Saunders E."/>
            <person name="Brettin T."/>
            <person name="Detter J.C."/>
            <person name="Goker M."/>
            <person name="Bristow J."/>
            <person name="Eisen J.A."/>
            <person name="Markowitz V."/>
            <person name="Hugenholtz P."/>
            <person name="Kyrpides N.C."/>
            <person name="Klenk H.P."/>
            <person name="Han C."/>
        </authorList>
    </citation>
    <scope>NUCLEOTIDE SEQUENCE [LARGE SCALE GENOMIC DNA]</scope>
    <source>
        <strain evidence="4">ATCC 49208 / DSM 771 / VKM B-1644</strain>
    </source>
</reference>
<keyword evidence="4" id="KW-1185">Reference proteome</keyword>
<evidence type="ECO:0000313" key="4">
    <source>
        <dbReference type="Proteomes" id="UP000002217"/>
    </source>
</evidence>